<dbReference type="InterPro" id="IPR012340">
    <property type="entry name" value="NA-bd_OB-fold"/>
</dbReference>
<evidence type="ECO:0000259" key="14">
    <source>
        <dbReference type="PROSITE" id="PS50051"/>
    </source>
</evidence>
<dbReference type="InterPro" id="IPR031327">
    <property type="entry name" value="MCM"/>
</dbReference>
<protein>
    <recommendedName>
        <fullName evidence="12">DNA replication licensing factor MCM5</fullName>
        <ecNumber evidence="12">3.6.4.12</ecNumber>
    </recommendedName>
</protein>
<dbReference type="EC" id="3.6.4.12" evidence="12"/>
<evidence type="ECO:0000256" key="11">
    <source>
        <dbReference type="ARBA" id="ARBA00048432"/>
    </source>
</evidence>
<evidence type="ECO:0000256" key="8">
    <source>
        <dbReference type="ARBA" id="ARBA00023125"/>
    </source>
</evidence>
<dbReference type="FunFam" id="2.20.28.10:FF:000005">
    <property type="entry name" value="DNA helicase"/>
    <property type="match status" value="1"/>
</dbReference>
<dbReference type="SUPFAM" id="SSF50249">
    <property type="entry name" value="Nucleic acid-binding proteins"/>
    <property type="match status" value="1"/>
</dbReference>
<dbReference type="InterPro" id="IPR027417">
    <property type="entry name" value="P-loop_NTPase"/>
</dbReference>
<dbReference type="InterPro" id="IPR008048">
    <property type="entry name" value="MCM5"/>
</dbReference>
<keyword evidence="3 12" id="KW-0235">DNA replication</keyword>
<evidence type="ECO:0000256" key="5">
    <source>
        <dbReference type="ARBA" id="ARBA00022801"/>
    </source>
</evidence>
<keyword evidence="10 12" id="KW-0131">Cell cycle</keyword>
<comment type="subunit">
    <text evidence="12">Component of the MCM2-7 complex.</text>
</comment>
<dbReference type="PRINTS" id="PR01661">
    <property type="entry name" value="MCMPROTEIN5"/>
</dbReference>
<evidence type="ECO:0000256" key="10">
    <source>
        <dbReference type="ARBA" id="ARBA00023306"/>
    </source>
</evidence>
<evidence type="ECO:0000256" key="3">
    <source>
        <dbReference type="ARBA" id="ARBA00022705"/>
    </source>
</evidence>
<dbReference type="InterPro" id="IPR001208">
    <property type="entry name" value="MCM_dom"/>
</dbReference>
<proteinExistence type="inferred from homology"/>
<evidence type="ECO:0000313" key="16">
    <source>
        <dbReference type="Proteomes" id="UP000281553"/>
    </source>
</evidence>
<dbReference type="GO" id="GO:0003688">
    <property type="term" value="F:DNA replication origin binding"/>
    <property type="evidence" value="ECO:0007669"/>
    <property type="project" value="UniProtKB-UniRule"/>
</dbReference>
<keyword evidence="5 12" id="KW-0378">Hydrolase</keyword>
<dbReference type="Gene3D" id="3.30.1640.10">
    <property type="entry name" value="mini-chromosome maintenance (MCM) complex, chain A, domain 1"/>
    <property type="match status" value="1"/>
</dbReference>
<sequence>MAGFDVGGVYYSDSLLGQTADQDNFSNLQQAKTKFKEFLRQYNVGGLSFTYRDHLKKNYSMKLYNLPLNLRDLANFDGYLAQELVQCPADYIASATRLTLQCRGCRQYLPNLRVRPGFEGYMLPRKCPTSQTGGTAVSCPIDPYFIVPDKCKCVDYQVLKLQESPESVPHGEMPRHMQLYCDRYLVEKVSPGNRITVVGIFSIHAFVPTKPKAGGSERVNVGVRSAYVRVLGLTLNNDGPGRSGLLSESSAARAGASGGGQNECEEVEEIRKLANTPNIYDIIARSIAPSIYGSSDIKKAIACLLFGGSRKRLPDGLCRRGDINILLLGDPGTAKSQLLKFVERCSPVGVYTSGKGSSAAGLTASIIRDPVTVSILSATS</sequence>
<name>A0A3P7KZE0_DIBLA</name>
<dbReference type="GO" id="GO:0003697">
    <property type="term" value="F:single-stranded DNA binding"/>
    <property type="evidence" value="ECO:0007669"/>
    <property type="project" value="TreeGrafter"/>
</dbReference>
<dbReference type="EMBL" id="UYRU01049379">
    <property type="protein sequence ID" value="VDN10535.1"/>
    <property type="molecule type" value="Genomic_DNA"/>
</dbReference>
<dbReference type="GO" id="GO:0042555">
    <property type="term" value="C:MCM complex"/>
    <property type="evidence" value="ECO:0007669"/>
    <property type="project" value="UniProtKB-UniRule"/>
</dbReference>
<dbReference type="PROSITE" id="PS50051">
    <property type="entry name" value="MCM_2"/>
    <property type="match status" value="1"/>
</dbReference>
<reference evidence="15 16" key="1">
    <citation type="submission" date="2018-11" db="EMBL/GenBank/DDBJ databases">
        <authorList>
            <consortium name="Pathogen Informatics"/>
        </authorList>
    </citation>
    <scope>NUCLEOTIDE SEQUENCE [LARGE SCALE GENOMIC DNA]</scope>
</reference>
<dbReference type="GO" id="GO:0005524">
    <property type="term" value="F:ATP binding"/>
    <property type="evidence" value="ECO:0007669"/>
    <property type="project" value="UniProtKB-UniRule"/>
</dbReference>
<organism evidence="15 16">
    <name type="scientific">Dibothriocephalus latus</name>
    <name type="common">Fish tapeworm</name>
    <name type="synonym">Diphyllobothrium latum</name>
    <dbReference type="NCBI Taxonomy" id="60516"/>
    <lineage>
        <taxon>Eukaryota</taxon>
        <taxon>Metazoa</taxon>
        <taxon>Spiralia</taxon>
        <taxon>Lophotrochozoa</taxon>
        <taxon>Platyhelminthes</taxon>
        <taxon>Cestoda</taxon>
        <taxon>Eucestoda</taxon>
        <taxon>Diphyllobothriidea</taxon>
        <taxon>Diphyllobothriidae</taxon>
        <taxon>Dibothriocephalus</taxon>
    </lineage>
</organism>
<comment type="similarity">
    <text evidence="2 12">Belongs to the MCM family.</text>
</comment>
<dbReference type="GO" id="GO:0043138">
    <property type="term" value="F:3'-5' DNA helicase activity"/>
    <property type="evidence" value="ECO:0007669"/>
    <property type="project" value="TreeGrafter"/>
</dbReference>
<dbReference type="Gene3D" id="2.40.50.140">
    <property type="entry name" value="Nucleic acid-binding proteins"/>
    <property type="match status" value="1"/>
</dbReference>
<dbReference type="OrthoDB" id="10036721at2759"/>
<evidence type="ECO:0000256" key="9">
    <source>
        <dbReference type="ARBA" id="ARBA00023242"/>
    </source>
</evidence>
<feature type="domain" description="MCM C-terminal AAA(+) ATPase" evidence="14">
    <location>
        <begin position="279"/>
        <end position="372"/>
    </location>
</feature>
<dbReference type="PANTHER" id="PTHR11630:SF42">
    <property type="entry name" value="DNA REPLICATION LICENSING FACTOR MCM5"/>
    <property type="match status" value="1"/>
</dbReference>
<keyword evidence="7 12" id="KW-0067">ATP-binding</keyword>
<keyword evidence="6 12" id="KW-0347">Helicase</keyword>
<evidence type="ECO:0000256" key="4">
    <source>
        <dbReference type="ARBA" id="ARBA00022741"/>
    </source>
</evidence>
<keyword evidence="8 12" id="KW-0238">DNA-binding</keyword>
<dbReference type="GO" id="GO:0017116">
    <property type="term" value="F:single-stranded DNA helicase activity"/>
    <property type="evidence" value="ECO:0007669"/>
    <property type="project" value="TreeGrafter"/>
</dbReference>
<evidence type="ECO:0000256" key="2">
    <source>
        <dbReference type="ARBA" id="ARBA00008010"/>
    </source>
</evidence>
<dbReference type="GO" id="GO:0006270">
    <property type="term" value="P:DNA replication initiation"/>
    <property type="evidence" value="ECO:0007669"/>
    <property type="project" value="UniProtKB-UniRule"/>
</dbReference>
<keyword evidence="9 12" id="KW-0539">Nucleus</keyword>
<feature type="region of interest" description="Disordered" evidence="13">
    <location>
        <begin position="242"/>
        <end position="262"/>
    </location>
</feature>
<dbReference type="InterPro" id="IPR033762">
    <property type="entry name" value="MCM_OB"/>
</dbReference>
<feature type="compositionally biased region" description="Low complexity" evidence="13">
    <location>
        <begin position="243"/>
        <end position="255"/>
    </location>
</feature>
<dbReference type="Pfam" id="PF00493">
    <property type="entry name" value="MCM"/>
    <property type="match status" value="1"/>
</dbReference>
<keyword evidence="4 12" id="KW-0547">Nucleotide-binding</keyword>
<evidence type="ECO:0000256" key="12">
    <source>
        <dbReference type="RuleBase" id="RU368063"/>
    </source>
</evidence>
<evidence type="ECO:0000256" key="6">
    <source>
        <dbReference type="ARBA" id="ARBA00022806"/>
    </source>
</evidence>
<dbReference type="GO" id="GO:0016887">
    <property type="term" value="F:ATP hydrolysis activity"/>
    <property type="evidence" value="ECO:0007669"/>
    <property type="project" value="RHEA"/>
</dbReference>
<comment type="function">
    <text evidence="12">Acts as component of the MCM2-7 complex (MCM complex) which is the replicative helicase essential for 'once per cell cycle' DNA replication initiation and elongation in eukaryotic cells. The active ATPase sites in the MCM2-7 ring are formed through the interaction surfaces of two neighboring subunits such that a critical structure of a conserved arginine finger motif is provided in trans relative to the ATP-binding site of the Walker A box of the adjacent subunit. The six ATPase active sites, however, are likely to contribute differentially to the complex helicase activity.</text>
</comment>
<dbReference type="SUPFAM" id="SSF52540">
    <property type="entry name" value="P-loop containing nucleoside triphosphate hydrolases"/>
    <property type="match status" value="1"/>
</dbReference>
<dbReference type="Proteomes" id="UP000281553">
    <property type="component" value="Unassembled WGS sequence"/>
</dbReference>
<accession>A0A3P7KZE0</accession>
<gene>
    <name evidence="15" type="ORF">DILT_LOCUS6366</name>
</gene>
<dbReference type="Pfam" id="PF17207">
    <property type="entry name" value="MCM_OB"/>
    <property type="match status" value="1"/>
</dbReference>
<dbReference type="GO" id="GO:0000727">
    <property type="term" value="P:double-strand break repair via break-induced replication"/>
    <property type="evidence" value="ECO:0007669"/>
    <property type="project" value="TreeGrafter"/>
</dbReference>
<evidence type="ECO:0000313" key="15">
    <source>
        <dbReference type="EMBL" id="VDN10535.1"/>
    </source>
</evidence>
<comment type="catalytic activity">
    <reaction evidence="11">
        <text>ATP + H2O = ADP + phosphate + H(+)</text>
        <dbReference type="Rhea" id="RHEA:13065"/>
        <dbReference type="ChEBI" id="CHEBI:15377"/>
        <dbReference type="ChEBI" id="CHEBI:15378"/>
        <dbReference type="ChEBI" id="CHEBI:30616"/>
        <dbReference type="ChEBI" id="CHEBI:43474"/>
        <dbReference type="ChEBI" id="CHEBI:456216"/>
        <dbReference type="EC" id="3.6.4.12"/>
    </reaction>
    <physiologicalReaction direction="left-to-right" evidence="11">
        <dbReference type="Rhea" id="RHEA:13066"/>
    </physiologicalReaction>
</comment>
<evidence type="ECO:0000256" key="13">
    <source>
        <dbReference type="SAM" id="MobiDB-lite"/>
    </source>
</evidence>
<dbReference type="SMART" id="SM00350">
    <property type="entry name" value="MCM"/>
    <property type="match status" value="1"/>
</dbReference>
<evidence type="ECO:0000256" key="1">
    <source>
        <dbReference type="ARBA" id="ARBA00004123"/>
    </source>
</evidence>
<dbReference type="AlphaFoldDB" id="A0A3P7KZE0"/>
<dbReference type="PANTHER" id="PTHR11630">
    <property type="entry name" value="DNA REPLICATION LICENSING FACTOR MCM FAMILY MEMBER"/>
    <property type="match status" value="1"/>
</dbReference>
<keyword evidence="16" id="KW-1185">Reference proteome</keyword>
<dbReference type="Gene3D" id="3.40.50.300">
    <property type="entry name" value="P-loop containing nucleotide triphosphate hydrolases"/>
    <property type="match status" value="1"/>
</dbReference>
<dbReference type="GO" id="GO:0005634">
    <property type="term" value="C:nucleus"/>
    <property type="evidence" value="ECO:0007669"/>
    <property type="project" value="UniProtKB-SubCell"/>
</dbReference>
<evidence type="ECO:0000256" key="7">
    <source>
        <dbReference type="ARBA" id="ARBA00022840"/>
    </source>
</evidence>
<comment type="subcellular location">
    <subcellularLocation>
        <location evidence="1 12">Nucleus</location>
    </subcellularLocation>
</comment>